<reference evidence="3" key="1">
    <citation type="journal article" date="2019" name="Int. J. Syst. Evol. Microbiol.">
        <title>The Global Catalogue of Microorganisms (GCM) 10K type strain sequencing project: providing services to taxonomists for standard genome sequencing and annotation.</title>
        <authorList>
            <consortium name="The Broad Institute Genomics Platform"/>
            <consortium name="The Broad Institute Genome Sequencing Center for Infectious Disease"/>
            <person name="Wu L."/>
            <person name="Ma J."/>
        </authorList>
    </citation>
    <scope>NUCLEOTIDE SEQUENCE [LARGE SCALE GENOMIC DNA]</scope>
    <source>
        <strain evidence="3">JCM 15395</strain>
    </source>
</reference>
<keyword evidence="3" id="KW-1185">Reference proteome</keyword>
<evidence type="ECO:0008006" key="4">
    <source>
        <dbReference type="Google" id="ProtNLM"/>
    </source>
</evidence>
<keyword evidence="1" id="KW-0812">Transmembrane</keyword>
<dbReference type="RefSeq" id="WP_343812981.1">
    <property type="nucleotide sequence ID" value="NZ_BAAADS010000015.1"/>
</dbReference>
<accession>A0ABP3R7T1</accession>
<feature type="transmembrane region" description="Helical" evidence="1">
    <location>
        <begin position="6"/>
        <end position="27"/>
    </location>
</feature>
<keyword evidence="1" id="KW-1133">Transmembrane helix</keyword>
<comment type="caution">
    <text evidence="2">The sequence shown here is derived from an EMBL/GenBank/DDBJ whole genome shotgun (WGS) entry which is preliminary data.</text>
</comment>
<evidence type="ECO:0000313" key="3">
    <source>
        <dbReference type="Proteomes" id="UP001500866"/>
    </source>
</evidence>
<dbReference type="EMBL" id="BAAADS010000015">
    <property type="protein sequence ID" value="GAA0604331.1"/>
    <property type="molecule type" value="Genomic_DNA"/>
</dbReference>
<evidence type="ECO:0000313" key="2">
    <source>
        <dbReference type="EMBL" id="GAA0604331.1"/>
    </source>
</evidence>
<feature type="transmembrane region" description="Helical" evidence="1">
    <location>
        <begin position="122"/>
        <end position="140"/>
    </location>
</feature>
<feature type="transmembrane region" description="Helical" evidence="1">
    <location>
        <begin position="59"/>
        <end position="79"/>
    </location>
</feature>
<name>A0ABP3R7T1_9BACI</name>
<feature type="transmembrane region" description="Helical" evidence="1">
    <location>
        <begin position="34"/>
        <end position="53"/>
    </location>
</feature>
<keyword evidence="1" id="KW-0472">Membrane</keyword>
<gene>
    <name evidence="2" type="ORF">GCM10009001_21910</name>
</gene>
<sequence length="178" mass="20141">MIGWLIVACEIGFWVFVLAGLIARYIFGKNKLGYVLLLCTPIVDLFLLTVTVIDLKNGATATTVHGIAAIYIGVSVAYGHQMINWADRQFSYLFGGVKRPPKKKKFGTELAKYERKGWYHHFLAWCIGSAILGAIILYINHPSQTEALFNTFRLWSLILGIDFIISFSYTIFPKKENK</sequence>
<protein>
    <recommendedName>
        <fullName evidence="4">2TM domain-containing protein</fullName>
    </recommendedName>
</protein>
<proteinExistence type="predicted"/>
<organism evidence="2 3">
    <name type="scientific">Virgibacillus siamensis</name>
    <dbReference type="NCBI Taxonomy" id="480071"/>
    <lineage>
        <taxon>Bacteria</taxon>
        <taxon>Bacillati</taxon>
        <taxon>Bacillota</taxon>
        <taxon>Bacilli</taxon>
        <taxon>Bacillales</taxon>
        <taxon>Bacillaceae</taxon>
        <taxon>Virgibacillus</taxon>
    </lineage>
</organism>
<evidence type="ECO:0000256" key="1">
    <source>
        <dbReference type="SAM" id="Phobius"/>
    </source>
</evidence>
<dbReference type="Proteomes" id="UP001500866">
    <property type="component" value="Unassembled WGS sequence"/>
</dbReference>
<feature type="transmembrane region" description="Helical" evidence="1">
    <location>
        <begin position="152"/>
        <end position="172"/>
    </location>
</feature>